<dbReference type="AlphaFoldDB" id="A0A401UVE9"/>
<keyword evidence="1" id="KW-0812">Transmembrane</keyword>
<keyword evidence="3" id="KW-1185">Reference proteome</keyword>
<accession>A0A401UVE9</accession>
<evidence type="ECO:0008006" key="4">
    <source>
        <dbReference type="Google" id="ProtNLM"/>
    </source>
</evidence>
<proteinExistence type="predicted"/>
<comment type="caution">
    <text evidence="2">The sequence shown here is derived from an EMBL/GenBank/DDBJ whole genome shotgun (WGS) entry which is preliminary data.</text>
</comment>
<organism evidence="2 3">
    <name type="scientific">Cellulomonas algicola</name>
    <dbReference type="NCBI Taxonomy" id="2071633"/>
    <lineage>
        <taxon>Bacteria</taxon>
        <taxon>Bacillati</taxon>
        <taxon>Actinomycetota</taxon>
        <taxon>Actinomycetes</taxon>
        <taxon>Micrococcales</taxon>
        <taxon>Cellulomonadaceae</taxon>
        <taxon>Cellulomonas</taxon>
    </lineage>
</organism>
<protein>
    <recommendedName>
        <fullName evidence="4">DUF4012 domain-containing protein</fullName>
    </recommendedName>
</protein>
<reference evidence="2 3" key="1">
    <citation type="submission" date="2018-11" db="EMBL/GenBank/DDBJ databases">
        <title>Draft genome sequence of Cellulomonas takizawaensis strain TKZ-21.</title>
        <authorList>
            <person name="Yamamura H."/>
            <person name="Hayashi T."/>
            <person name="Hamada M."/>
            <person name="Serisawa Y."/>
            <person name="Matsuyama K."/>
            <person name="Nakagawa Y."/>
            <person name="Otoguro M."/>
            <person name="Yanagida F."/>
            <person name="Hayakawa M."/>
        </authorList>
    </citation>
    <scope>NUCLEOTIDE SEQUENCE [LARGE SCALE GENOMIC DNA]</scope>
    <source>
        <strain evidence="2 3">TKZ-21</strain>
    </source>
</reference>
<dbReference type="Proteomes" id="UP000288246">
    <property type="component" value="Unassembled WGS sequence"/>
</dbReference>
<keyword evidence="1" id="KW-0472">Membrane</keyword>
<evidence type="ECO:0000313" key="3">
    <source>
        <dbReference type="Proteomes" id="UP000288246"/>
    </source>
</evidence>
<dbReference type="RefSeq" id="WP_124341135.1">
    <property type="nucleotide sequence ID" value="NZ_BHYL01000012.1"/>
</dbReference>
<name>A0A401UVE9_9CELL</name>
<feature type="transmembrane region" description="Helical" evidence="1">
    <location>
        <begin position="36"/>
        <end position="57"/>
    </location>
</feature>
<evidence type="ECO:0000256" key="1">
    <source>
        <dbReference type="SAM" id="Phobius"/>
    </source>
</evidence>
<gene>
    <name evidence="2" type="ORF">CTKZ_01420</name>
</gene>
<dbReference type="OrthoDB" id="3203519at2"/>
<dbReference type="Pfam" id="PF13196">
    <property type="entry name" value="DUF4012"/>
    <property type="match status" value="1"/>
</dbReference>
<dbReference type="InterPro" id="IPR025101">
    <property type="entry name" value="DUF4012"/>
</dbReference>
<keyword evidence="1" id="KW-1133">Transmembrane helix</keyword>
<sequence>MTHPDWGDAWSTQVVPEQETPAEPRWRRRLVLDRRAVLGAVGALVLLGLVAVGWLVADVLAARAALLDARGEVVTLQEQATGGDVEAARATVTRLQEDAATAHARTRGPVWSLAGALPWVGDQTGAVQVVADVVDNLAQHGLPPLVDAVALVDPAALAPVDGQVDLDPLRRAAPQVVGADTAVQAAVQQLDAIDTSRLVGQLAGPVDELRAQVDDVAATTATAARAATLLPAMLGSAEPRTYLVLVQNNAEPRATGGIPGTVLVLRAQDGRIDVVDQRSGGELSGLAEPALPLSDTEQALFSPLVGTDMRDVTFTPDFPRSAALARAIWQQEVGGEVDGVLSVDPGALALVLGATGPVGLSDGTTLSRDNAVTELLNGVYLRLEEPADQDAYFASTAATVFGAVAGGQGDAGAVVDALAQAAREGRLMLWSAHAEEQELLAPTVLAGALRGRDGQDSPVVGVYLNDGTQAKMGYYLDLDVTGEVAQCRPDGSQVVDLTVTLTSTAPDDAATLPEYVVGPDRVVPPGEVATNVLVYAPSGGFVETVRVNSEESGVLAQVHDQLGVVARTFTLAPGQSGTLDLEIVTGKSSTGDVVVRSTPLASGSGPTILASGCSSESVR</sequence>
<dbReference type="EMBL" id="BHYL01000012">
    <property type="protein sequence ID" value="GCD18580.1"/>
    <property type="molecule type" value="Genomic_DNA"/>
</dbReference>
<evidence type="ECO:0000313" key="2">
    <source>
        <dbReference type="EMBL" id="GCD18580.1"/>
    </source>
</evidence>